<evidence type="ECO:0000313" key="4">
    <source>
        <dbReference type="EMBL" id="TNV87397.1"/>
    </source>
</evidence>
<gene>
    <name evidence="4" type="ORF">FGO68_gene1665</name>
</gene>
<organism evidence="4 5">
    <name type="scientific">Halteria grandinella</name>
    <dbReference type="NCBI Taxonomy" id="5974"/>
    <lineage>
        <taxon>Eukaryota</taxon>
        <taxon>Sar</taxon>
        <taxon>Alveolata</taxon>
        <taxon>Ciliophora</taxon>
        <taxon>Intramacronucleata</taxon>
        <taxon>Spirotrichea</taxon>
        <taxon>Stichotrichia</taxon>
        <taxon>Sporadotrichida</taxon>
        <taxon>Halteriidae</taxon>
        <taxon>Halteria</taxon>
    </lineage>
</organism>
<evidence type="ECO:0000256" key="1">
    <source>
        <dbReference type="SAM" id="Coils"/>
    </source>
</evidence>
<evidence type="ECO:0000259" key="3">
    <source>
        <dbReference type="PROSITE" id="PS51886"/>
    </source>
</evidence>
<dbReference type="PROSITE" id="PS51886">
    <property type="entry name" value="TLDC"/>
    <property type="match status" value="1"/>
</dbReference>
<feature type="coiled-coil region" evidence="1">
    <location>
        <begin position="223"/>
        <end position="250"/>
    </location>
</feature>
<evidence type="ECO:0000313" key="5">
    <source>
        <dbReference type="Proteomes" id="UP000785679"/>
    </source>
</evidence>
<dbReference type="AlphaFoldDB" id="A0A8J8P3I3"/>
<feature type="domain" description="TLDc" evidence="3">
    <location>
        <begin position="427"/>
        <end position="632"/>
    </location>
</feature>
<feature type="transmembrane region" description="Helical" evidence="2">
    <location>
        <begin position="75"/>
        <end position="97"/>
    </location>
</feature>
<dbReference type="Proteomes" id="UP000785679">
    <property type="component" value="Unassembled WGS sequence"/>
</dbReference>
<sequence>MRNWRQSKFCAFDEFFNQNYQQRNSFTKLYKGRSSLINYYQMQNIEQELSSHTHPELSLKGDCQRQTRKVSKCNLWTIGILALQIQIALILITQFALLTKVADQDNSIQVGLNNEFHTKGRFLGSSSQQSSSVDMTTLNISMTKLWTNVSSSISTLQLKMQQLSTDMNALSLSVKNLGLNISSSVSQSKNDNTNNDCTSAIKSLNQTFIPKIDKLQQNQTSSINTLISSLSQLQSKLDQTSAEIKLTTADSSLNLTKIYRYVTYIKNDTQWIQNQTWLSKICPSNSATSPIDQSKVLADINTNLQSMNNTVSSNIRSVKASIDTLKQAQNQSFEVIKANSLAQSNSILLQLSDLKTLNQNASSKLALNISDLKASIQSSASASASTLEQIMNNSALLLQDTSKIKSTCANLPRVFNSSSTCNCNNSTLNNTTSPSPLGSLLENNLATIKSFTGANAKFTQVFNAKKDGFNMTKFYDSAGAAEPILLIMKNQLGQVFGHCSSLKWNYNTTGVVYGHDRYPTDPGAYIFSVTKQTKIPAQDYIKELGWKKGGLARGYLDPTYTSISIGFYNEPALKVSDYNSTAFSGRTASMDINGKSWDYDYSCCASDNADRSVYIAGAQTFQIAEFEAYQVQFS</sequence>
<protein>
    <recommendedName>
        <fullName evidence="3">TLDc domain-containing protein</fullName>
    </recommendedName>
</protein>
<dbReference type="InterPro" id="IPR006571">
    <property type="entry name" value="TLDc_dom"/>
</dbReference>
<reference evidence="4" key="1">
    <citation type="submission" date="2019-06" db="EMBL/GenBank/DDBJ databases">
        <authorList>
            <person name="Zheng W."/>
        </authorList>
    </citation>
    <scope>NUCLEOTIDE SEQUENCE</scope>
    <source>
        <strain evidence="4">QDHG01</strain>
    </source>
</reference>
<keyword evidence="2" id="KW-0812">Transmembrane</keyword>
<keyword evidence="5" id="KW-1185">Reference proteome</keyword>
<keyword evidence="2" id="KW-1133">Transmembrane helix</keyword>
<evidence type="ECO:0000256" key="2">
    <source>
        <dbReference type="SAM" id="Phobius"/>
    </source>
</evidence>
<name>A0A8J8P3I3_HALGN</name>
<dbReference type="EMBL" id="RRYP01000454">
    <property type="protein sequence ID" value="TNV87397.1"/>
    <property type="molecule type" value="Genomic_DNA"/>
</dbReference>
<proteinExistence type="predicted"/>
<keyword evidence="2" id="KW-0472">Membrane</keyword>
<accession>A0A8J8P3I3</accession>
<dbReference type="Pfam" id="PF07534">
    <property type="entry name" value="TLD"/>
    <property type="match status" value="1"/>
</dbReference>
<keyword evidence="1" id="KW-0175">Coiled coil</keyword>
<dbReference type="OrthoDB" id="26679at2759"/>
<comment type="caution">
    <text evidence="4">The sequence shown here is derived from an EMBL/GenBank/DDBJ whole genome shotgun (WGS) entry which is preliminary data.</text>
</comment>